<evidence type="ECO:0000313" key="4">
    <source>
        <dbReference type="EMBL" id="KAL3871026.1"/>
    </source>
</evidence>
<evidence type="ECO:0000256" key="3">
    <source>
        <dbReference type="RuleBase" id="RU363129"/>
    </source>
</evidence>
<dbReference type="PANTHER" id="PTHR11927:SF9">
    <property type="entry name" value="L-FUCOSYLTRANSFERASE"/>
    <property type="match status" value="1"/>
</dbReference>
<comment type="subcellular location">
    <subcellularLocation>
        <location evidence="3">Golgi apparatus</location>
        <location evidence="3">Golgi stack membrane</location>
        <topology evidence="3">Single-pass type II membrane protein</topology>
    </subcellularLocation>
</comment>
<keyword evidence="3" id="KW-0812">Transmembrane</keyword>
<evidence type="ECO:0000256" key="2">
    <source>
        <dbReference type="ARBA" id="ARBA00022679"/>
    </source>
</evidence>
<keyword evidence="1 3" id="KW-0328">Glycosyltransferase</keyword>
<gene>
    <name evidence="4" type="ORF">ACJMK2_039050</name>
</gene>
<name>A0ABD3WAT6_SINWO</name>
<comment type="pathway">
    <text evidence="3">Protein modification; protein glycosylation.</text>
</comment>
<keyword evidence="3" id="KW-0325">Glycoprotein</keyword>
<keyword evidence="3" id="KW-0735">Signal-anchor</keyword>
<dbReference type="AlphaFoldDB" id="A0ABD3WAT6"/>
<keyword evidence="3" id="KW-0333">Golgi apparatus</keyword>
<protein>
    <recommendedName>
        <fullName evidence="3">L-Fucosyltransferase</fullName>
        <ecNumber evidence="3">2.4.1.-</ecNumber>
    </recommendedName>
</protein>
<dbReference type="InterPro" id="IPR002516">
    <property type="entry name" value="Glyco_trans_11"/>
</dbReference>
<dbReference type="CDD" id="cd11301">
    <property type="entry name" value="Fut1_Fut2_like"/>
    <property type="match status" value="1"/>
</dbReference>
<evidence type="ECO:0000256" key="1">
    <source>
        <dbReference type="ARBA" id="ARBA00022676"/>
    </source>
</evidence>
<sequence>MVFLGASVTYAIYVKHEAKYSQLLTNSHELHDIIISKNCSSRWMLEYSKYNTMTRINEEMQYNVTQSTHIALITSKMQNISNDILGLYTKMGTVQDVNKSHQIFNYITISLQGRLGNVMFQLAALLSCAKRLHVTALIPSNMLVSSCFRILTTSNITVTNLKTFHEEMYAKYDSNIEHFNMSMNWTLKGYFQSWIYFYKDEDFIRRLFKFSPNIQEPADKFLESFRLKNKTIVGVHVRRGDMLTDLNQKLGYATATPSYLHKSMTYFREKYSSIVFIIVSDDISWCKENIKINYDKVFSKFDDPMVDMAMLSVCDHMIITSGTFGWWGAWLAGGDVVYFKGFPRPGSEIDQGMCHDDYYPPQWIGME</sequence>
<comment type="similarity">
    <text evidence="3">Belongs to the glycosyltransferase 11 family.</text>
</comment>
<keyword evidence="2 3" id="KW-0808">Transferase</keyword>
<proteinExistence type="inferred from homology"/>
<organism evidence="4 5">
    <name type="scientific">Sinanodonta woodiana</name>
    <name type="common">Chinese pond mussel</name>
    <name type="synonym">Anodonta woodiana</name>
    <dbReference type="NCBI Taxonomy" id="1069815"/>
    <lineage>
        <taxon>Eukaryota</taxon>
        <taxon>Metazoa</taxon>
        <taxon>Spiralia</taxon>
        <taxon>Lophotrochozoa</taxon>
        <taxon>Mollusca</taxon>
        <taxon>Bivalvia</taxon>
        <taxon>Autobranchia</taxon>
        <taxon>Heteroconchia</taxon>
        <taxon>Palaeoheterodonta</taxon>
        <taxon>Unionida</taxon>
        <taxon>Unionoidea</taxon>
        <taxon>Unionidae</taxon>
        <taxon>Unioninae</taxon>
        <taxon>Sinanodonta</taxon>
    </lineage>
</organism>
<accession>A0ABD3WAT6</accession>
<dbReference type="EC" id="2.4.1.-" evidence="3"/>
<evidence type="ECO:0000313" key="5">
    <source>
        <dbReference type="Proteomes" id="UP001634394"/>
    </source>
</evidence>
<dbReference type="EMBL" id="JBJQND010000007">
    <property type="protein sequence ID" value="KAL3871026.1"/>
    <property type="molecule type" value="Genomic_DNA"/>
</dbReference>
<dbReference type="Proteomes" id="UP001634394">
    <property type="component" value="Unassembled WGS sequence"/>
</dbReference>
<dbReference type="GO" id="GO:0016757">
    <property type="term" value="F:glycosyltransferase activity"/>
    <property type="evidence" value="ECO:0007669"/>
    <property type="project" value="UniProtKB-KW"/>
</dbReference>
<dbReference type="GO" id="GO:0032580">
    <property type="term" value="C:Golgi cisterna membrane"/>
    <property type="evidence" value="ECO:0007669"/>
    <property type="project" value="UniProtKB-SubCell"/>
</dbReference>
<reference evidence="4 5" key="1">
    <citation type="submission" date="2024-11" db="EMBL/GenBank/DDBJ databases">
        <title>Chromosome-level genome assembly of the freshwater bivalve Anodonta woodiana.</title>
        <authorList>
            <person name="Chen X."/>
        </authorList>
    </citation>
    <scope>NUCLEOTIDE SEQUENCE [LARGE SCALE GENOMIC DNA]</scope>
    <source>
        <strain evidence="4">MN2024</strain>
        <tissue evidence="4">Gills</tissue>
    </source>
</reference>
<dbReference type="PANTHER" id="PTHR11927">
    <property type="entry name" value="GALACTOSIDE 2-L-FUCOSYLTRANSFERASE"/>
    <property type="match status" value="1"/>
</dbReference>
<dbReference type="Pfam" id="PF01531">
    <property type="entry name" value="Glyco_transf_11"/>
    <property type="match status" value="1"/>
</dbReference>
<keyword evidence="5" id="KW-1185">Reference proteome</keyword>
<dbReference type="Gene3D" id="3.40.50.11350">
    <property type="match status" value="1"/>
</dbReference>
<comment type="caution">
    <text evidence="4">The sequence shown here is derived from an EMBL/GenBank/DDBJ whole genome shotgun (WGS) entry which is preliminary data.</text>
</comment>